<dbReference type="Gene3D" id="3.30.40.10">
    <property type="entry name" value="Zinc/RING finger domain, C3HC4 (zinc finger)"/>
    <property type="match status" value="1"/>
</dbReference>
<dbReference type="Proteomes" id="UP000654370">
    <property type="component" value="Unassembled WGS sequence"/>
</dbReference>
<keyword evidence="1" id="KW-0479">Metal-binding</keyword>
<reference evidence="7" key="1">
    <citation type="submission" date="2020-12" db="EMBL/GenBank/DDBJ databases">
        <title>Metabolic potential, ecology and presence of endohyphal bacteria is reflected in genomic diversity of Mucoromycotina.</title>
        <authorList>
            <person name="Muszewska A."/>
            <person name="Okrasinska A."/>
            <person name="Steczkiewicz K."/>
            <person name="Drgas O."/>
            <person name="Orlowska M."/>
            <person name="Perlinska-Lenart U."/>
            <person name="Aleksandrzak-Piekarczyk T."/>
            <person name="Szatraj K."/>
            <person name="Zielenkiewicz U."/>
            <person name="Pilsyk S."/>
            <person name="Malc E."/>
            <person name="Mieczkowski P."/>
            <person name="Kruszewska J.S."/>
            <person name="Biernat P."/>
            <person name="Pawlowska J."/>
        </authorList>
    </citation>
    <scope>NUCLEOTIDE SEQUENCE</scope>
    <source>
        <strain evidence="7">WA0000067209</strain>
    </source>
</reference>
<dbReference type="GO" id="GO:0008270">
    <property type="term" value="F:zinc ion binding"/>
    <property type="evidence" value="ECO:0007669"/>
    <property type="project" value="UniProtKB-KW"/>
</dbReference>
<dbReference type="AlphaFoldDB" id="A0A8H7UBL2"/>
<dbReference type="InterPro" id="IPR000306">
    <property type="entry name" value="Znf_FYVE"/>
</dbReference>
<dbReference type="SMART" id="SM00064">
    <property type="entry name" value="FYVE"/>
    <property type="match status" value="1"/>
</dbReference>
<organism evidence="7 8">
    <name type="scientific">Mortierella isabellina</name>
    <name type="common">Filamentous fungus</name>
    <name type="synonym">Umbelopsis isabellina</name>
    <dbReference type="NCBI Taxonomy" id="91625"/>
    <lineage>
        <taxon>Eukaryota</taxon>
        <taxon>Fungi</taxon>
        <taxon>Fungi incertae sedis</taxon>
        <taxon>Mucoromycota</taxon>
        <taxon>Mucoromycotina</taxon>
        <taxon>Umbelopsidomycetes</taxon>
        <taxon>Umbelopsidales</taxon>
        <taxon>Umbelopsidaceae</taxon>
        <taxon>Umbelopsis</taxon>
    </lineage>
</organism>
<keyword evidence="2 4" id="KW-0863">Zinc-finger</keyword>
<feature type="region of interest" description="Disordered" evidence="5">
    <location>
        <begin position="166"/>
        <end position="204"/>
    </location>
</feature>
<gene>
    <name evidence="7" type="ORF">INT43_007569</name>
</gene>
<feature type="compositionally biased region" description="Basic and acidic residues" evidence="5">
    <location>
        <begin position="177"/>
        <end position="191"/>
    </location>
</feature>
<proteinExistence type="predicted"/>
<accession>A0A8H7UBL2</accession>
<dbReference type="PANTHER" id="PTHR23164">
    <property type="entry name" value="EARLY ENDOSOME ANTIGEN 1"/>
    <property type="match status" value="1"/>
</dbReference>
<dbReference type="InterPro" id="IPR011011">
    <property type="entry name" value="Znf_FYVE_PHD"/>
</dbReference>
<evidence type="ECO:0000313" key="8">
    <source>
        <dbReference type="Proteomes" id="UP000654370"/>
    </source>
</evidence>
<evidence type="ECO:0000256" key="3">
    <source>
        <dbReference type="ARBA" id="ARBA00022833"/>
    </source>
</evidence>
<dbReference type="InterPro" id="IPR017455">
    <property type="entry name" value="Znf_FYVE-rel"/>
</dbReference>
<keyword evidence="8" id="KW-1185">Reference proteome</keyword>
<keyword evidence="3" id="KW-0862">Zinc</keyword>
<dbReference type="OrthoDB" id="10018316at2759"/>
<protein>
    <recommendedName>
        <fullName evidence="6">FYVE-type domain-containing protein</fullName>
    </recommendedName>
</protein>
<evidence type="ECO:0000256" key="4">
    <source>
        <dbReference type="PROSITE-ProRule" id="PRU00091"/>
    </source>
</evidence>
<dbReference type="Pfam" id="PF01363">
    <property type="entry name" value="FYVE"/>
    <property type="match status" value="1"/>
</dbReference>
<dbReference type="PANTHER" id="PTHR23164:SF30">
    <property type="entry name" value="EARLY ENDOSOME ANTIGEN 1"/>
    <property type="match status" value="1"/>
</dbReference>
<dbReference type="SUPFAM" id="SSF57903">
    <property type="entry name" value="FYVE/PHD zinc finger"/>
    <property type="match status" value="1"/>
</dbReference>
<evidence type="ECO:0000256" key="5">
    <source>
        <dbReference type="SAM" id="MobiDB-lite"/>
    </source>
</evidence>
<evidence type="ECO:0000313" key="7">
    <source>
        <dbReference type="EMBL" id="KAG2176915.1"/>
    </source>
</evidence>
<dbReference type="PROSITE" id="PS50178">
    <property type="entry name" value="ZF_FYVE"/>
    <property type="match status" value="1"/>
</dbReference>
<dbReference type="EMBL" id="JAEPQZ010000009">
    <property type="protein sequence ID" value="KAG2176915.1"/>
    <property type="molecule type" value="Genomic_DNA"/>
</dbReference>
<sequence>MDVYALTRKQRPAHLTMGSTQPNDNQHHAHPLSQPLQRDNHRRGGSTNQIDVEAQLMASRALRRSSILSTLAIGPPSRDHWKPDSEASHCAYPGCTTRFSLFERRHHCRKCGDIFCAAHCSNYFRLDQSISFNPHGDLVRGCDTCARQQQRWLSIMRRASLTAAANKAQDGAIEPNDDQRSKPNTEGDASNRPRIMTNLPPQDMEGISELGRDGKLGVRIFVKCEAWLMTVS</sequence>
<feature type="domain" description="FYVE-type" evidence="6">
    <location>
        <begin position="95"/>
        <end position="150"/>
    </location>
</feature>
<evidence type="ECO:0000256" key="2">
    <source>
        <dbReference type="ARBA" id="ARBA00022771"/>
    </source>
</evidence>
<evidence type="ECO:0000256" key="1">
    <source>
        <dbReference type="ARBA" id="ARBA00022723"/>
    </source>
</evidence>
<name>A0A8H7UBL2_MORIS</name>
<dbReference type="CDD" id="cd15760">
    <property type="entry name" value="FYVE_scVPS27p_like"/>
    <property type="match status" value="1"/>
</dbReference>
<comment type="caution">
    <text evidence="7">The sequence shown here is derived from an EMBL/GenBank/DDBJ whole genome shotgun (WGS) entry which is preliminary data.</text>
</comment>
<dbReference type="InterPro" id="IPR013083">
    <property type="entry name" value="Znf_RING/FYVE/PHD"/>
</dbReference>
<evidence type="ECO:0000259" key="6">
    <source>
        <dbReference type="PROSITE" id="PS50178"/>
    </source>
</evidence>
<feature type="region of interest" description="Disordered" evidence="5">
    <location>
        <begin position="1"/>
        <end position="46"/>
    </location>
</feature>